<comment type="caution">
    <text evidence="2">The sequence shown here is derived from an EMBL/GenBank/DDBJ whole genome shotgun (WGS) entry which is preliminary data.</text>
</comment>
<dbReference type="InterPro" id="IPR013783">
    <property type="entry name" value="Ig-like_fold"/>
</dbReference>
<dbReference type="Gene3D" id="2.60.40.10">
    <property type="entry name" value="Immunoglobulins"/>
    <property type="match status" value="1"/>
</dbReference>
<name>A0A941J8P0_9BACI</name>
<dbReference type="Proteomes" id="UP000680045">
    <property type="component" value="Unassembled WGS sequence"/>
</dbReference>
<organism evidence="2 3">
    <name type="scientific">Peribacillus frigoritolerans</name>
    <dbReference type="NCBI Taxonomy" id="450367"/>
    <lineage>
        <taxon>Bacteria</taxon>
        <taxon>Bacillati</taxon>
        <taxon>Bacillota</taxon>
        <taxon>Bacilli</taxon>
        <taxon>Bacillales</taxon>
        <taxon>Bacillaceae</taxon>
        <taxon>Peribacillus</taxon>
    </lineage>
</organism>
<dbReference type="InterPro" id="IPR003961">
    <property type="entry name" value="FN3_dom"/>
</dbReference>
<dbReference type="Pfam" id="PF00041">
    <property type="entry name" value="fn3"/>
    <property type="match status" value="1"/>
</dbReference>
<dbReference type="AlphaFoldDB" id="A0A941J8P0"/>
<dbReference type="SUPFAM" id="SSF49265">
    <property type="entry name" value="Fibronectin type III"/>
    <property type="match status" value="1"/>
</dbReference>
<protein>
    <submittedName>
        <fullName evidence="2">Fibronectin type III domain-containing protein</fullName>
    </submittedName>
</protein>
<feature type="domain" description="Fibronectin type-III" evidence="1">
    <location>
        <begin position="18"/>
        <end position="91"/>
    </location>
</feature>
<dbReference type="CDD" id="cd00063">
    <property type="entry name" value="FN3"/>
    <property type="match status" value="1"/>
</dbReference>
<sequence length="120" mass="13481">MSPSFAGKDKASIVKEKSTLRSLNVTFPQAKDNVLVHSYHITAKNKESELDADFTAFSEFYLDPVPKNLEFPVTGLKPGTDYEIKVQALDSFNNSSKKVLLADGQTKALKWSLHKLLHQW</sequence>
<dbReference type="EMBL" id="JAGTPW010000055">
    <property type="protein sequence ID" value="MBR8645886.1"/>
    <property type="molecule type" value="Genomic_DNA"/>
</dbReference>
<evidence type="ECO:0000259" key="1">
    <source>
        <dbReference type="Pfam" id="PF00041"/>
    </source>
</evidence>
<evidence type="ECO:0000313" key="2">
    <source>
        <dbReference type="EMBL" id="MBR8645886.1"/>
    </source>
</evidence>
<gene>
    <name evidence="2" type="ORF">KEH51_23600</name>
</gene>
<dbReference type="InterPro" id="IPR036116">
    <property type="entry name" value="FN3_sf"/>
</dbReference>
<reference evidence="2" key="1">
    <citation type="submission" date="2021-04" db="EMBL/GenBank/DDBJ databases">
        <title>Whole genome sequencing of Enterococci isolates from hospitalized patients.</title>
        <authorList>
            <person name="Ogoti B.M."/>
            <person name="Onyambu F.G."/>
        </authorList>
    </citation>
    <scope>NUCLEOTIDE SEQUENCE</scope>
    <source>
        <strain evidence="2">242</strain>
    </source>
</reference>
<evidence type="ECO:0000313" key="3">
    <source>
        <dbReference type="Proteomes" id="UP000680045"/>
    </source>
</evidence>
<proteinExistence type="predicted"/>
<accession>A0A941J8P0</accession>